<evidence type="ECO:0000256" key="1">
    <source>
        <dbReference type="SAM" id="MobiDB-lite"/>
    </source>
</evidence>
<dbReference type="Proteomes" id="UP000034034">
    <property type="component" value="Chromosome"/>
</dbReference>
<dbReference type="KEGG" id="sxi:SXIM_22290"/>
<evidence type="ECO:0000313" key="5">
    <source>
        <dbReference type="Proteomes" id="UP000034034"/>
    </source>
</evidence>
<dbReference type="AlphaFoldDB" id="A0A0F7FUW3"/>
<reference evidence="4" key="1">
    <citation type="submission" date="2019-08" db="EMBL/GenBank/DDBJ databases">
        <title>Complete genome sequence of a mangrove-derived Streptomyces xiamenensis.</title>
        <authorList>
            <person name="Xu J."/>
        </authorList>
    </citation>
    <scope>NUCLEOTIDE SEQUENCE</scope>
    <source>
        <strain evidence="4">318</strain>
    </source>
</reference>
<evidence type="ECO:0000256" key="2">
    <source>
        <dbReference type="SAM" id="Phobius"/>
    </source>
</evidence>
<keyword evidence="2" id="KW-0472">Membrane</keyword>
<dbReference type="STRING" id="408015.SXIM_22290"/>
<dbReference type="PATRIC" id="fig|408015.6.peg.2262"/>
<feature type="domain" description="SecDF P1 head subdomain" evidence="3">
    <location>
        <begin position="117"/>
        <end position="210"/>
    </location>
</feature>
<organism evidence="4 5">
    <name type="scientific">Streptomyces xiamenensis</name>
    <dbReference type="NCBI Taxonomy" id="408015"/>
    <lineage>
        <taxon>Bacteria</taxon>
        <taxon>Bacillati</taxon>
        <taxon>Actinomycetota</taxon>
        <taxon>Actinomycetes</taxon>
        <taxon>Kitasatosporales</taxon>
        <taxon>Streptomycetaceae</taxon>
        <taxon>Streptomyces</taxon>
    </lineage>
</organism>
<gene>
    <name evidence="4" type="ORF">SXIM_22290</name>
</gene>
<dbReference type="RefSeq" id="WP_148236099.1">
    <property type="nucleotide sequence ID" value="NZ_CP009922.3"/>
</dbReference>
<dbReference type="InterPro" id="IPR054384">
    <property type="entry name" value="SecDF_P1_head"/>
</dbReference>
<dbReference type="Pfam" id="PF22599">
    <property type="entry name" value="SecDF_P1_head"/>
    <property type="match status" value="1"/>
</dbReference>
<name>A0A0F7FUW3_9ACTN</name>
<feature type="region of interest" description="Disordered" evidence="1">
    <location>
        <begin position="1"/>
        <end position="31"/>
    </location>
</feature>
<feature type="compositionally biased region" description="Pro residues" evidence="1">
    <location>
        <begin position="12"/>
        <end position="23"/>
    </location>
</feature>
<evidence type="ECO:0000259" key="3">
    <source>
        <dbReference type="Pfam" id="PF22599"/>
    </source>
</evidence>
<proteinExistence type="predicted"/>
<accession>A0A0F7FUW3</accession>
<dbReference type="Gene3D" id="3.30.1360.200">
    <property type="match status" value="1"/>
</dbReference>
<protein>
    <submittedName>
        <fullName evidence="4">Preprotein translocase subunit SecD</fullName>
    </submittedName>
</protein>
<evidence type="ECO:0000313" key="4">
    <source>
        <dbReference type="EMBL" id="AKG43613.1"/>
    </source>
</evidence>
<feature type="transmembrane region" description="Helical" evidence="2">
    <location>
        <begin position="36"/>
        <end position="54"/>
    </location>
</feature>
<keyword evidence="2" id="KW-1133">Transmembrane helix</keyword>
<keyword evidence="5" id="KW-1185">Reference proteome</keyword>
<dbReference type="EMBL" id="CP009922">
    <property type="protein sequence ID" value="AKG43613.1"/>
    <property type="molecule type" value="Genomic_DNA"/>
</dbReference>
<dbReference type="HOGENOM" id="CLU_1299198_0_0_11"/>
<sequence length="212" mass="21776">MSGIAGGTGNPAQPPWPPYPPAHSTPGGQGRSPGPYLLISALIIVGALLGFLAYQSASGKQEQGRTEPGGDPAAPLYIHAVDDILADQECPAAEQAGGTAVFAPDITSCLILDTVTHTMTVDRLLEVAADHDTAAGGWLIQLTFTPEDGARFGDLTEAVAARPAPGNQLAMLLDGELLTAPSVMERIDGGQVQISGSFTREEAEALAARLAP</sequence>
<keyword evidence="2" id="KW-0812">Transmembrane</keyword>